<comment type="caution">
    <text evidence="3">The sequence shown here is derived from an EMBL/GenBank/DDBJ whole genome shotgun (WGS) entry which is preliminary data.</text>
</comment>
<dbReference type="InterPro" id="IPR016624">
    <property type="entry name" value="UCP014753"/>
</dbReference>
<feature type="compositionally biased region" description="Basic and acidic residues" evidence="1">
    <location>
        <begin position="636"/>
        <end position="647"/>
    </location>
</feature>
<dbReference type="PANTHER" id="PTHR35339">
    <property type="entry name" value="LINALOOL DEHYDRATASE_ISOMERASE DOMAIN-CONTAINING PROTEIN"/>
    <property type="match status" value="1"/>
</dbReference>
<dbReference type="PANTHER" id="PTHR35339:SF4">
    <property type="entry name" value="LINALOOL DEHYDRATASE_ISOMERASE DOMAIN-CONTAINING PROTEIN"/>
    <property type="match status" value="1"/>
</dbReference>
<evidence type="ECO:0000256" key="1">
    <source>
        <dbReference type="SAM" id="MobiDB-lite"/>
    </source>
</evidence>
<dbReference type="Pfam" id="PF10022">
    <property type="entry name" value="DUF2264"/>
    <property type="match status" value="1"/>
</dbReference>
<keyword evidence="4" id="KW-1185">Reference proteome</keyword>
<evidence type="ECO:0000313" key="3">
    <source>
        <dbReference type="EMBL" id="MBB5783525.1"/>
    </source>
</evidence>
<evidence type="ECO:0000313" key="4">
    <source>
        <dbReference type="Proteomes" id="UP000579153"/>
    </source>
</evidence>
<dbReference type="InterPro" id="IPR049349">
    <property type="entry name" value="DUF2264_N"/>
</dbReference>
<protein>
    <recommendedName>
        <fullName evidence="2">DUF2264 domain-containing protein</fullName>
    </recommendedName>
</protein>
<sequence>MSSPLRLPPADPRLSGFTGWTRAHWESVADHLLDSVVPYATDGFAQYRLPGRPSRSGTVSDGLEGFARTFLLAAFRIAGAGGDVPPALLERYAAGLVAGTDPAHPYAWPPLADMSQPLVEAASIALALHETRPWLFDRLSPAQRDRVVAWLAGFVGRRTPDNNWVLFQVVVEQFLAEVGGPHDPGEIAGGLERIEEWYVGDGWYSDGKGKNFDYYSGWAMHLYPSLWARMAGDAVRGRLYAERLRRFLEHYQHLFAADGGPVHQGRSLIYRFATVAPLWLGALTGASPLPPGRTRRIASGVLRHFVERGAPDERGLLTCGWYDAFPPGTQDYSGPASPYWASKAFLGLLLPPGHPAWTDAEAAAPIDGADQVVAMRPPGWLLHATREDGIVRLVNHGSDRDRVQDPEGPPDPHYLRLAYTSHTGPDLGEQAVDGQFAVVSPQGETSRRRRIEPLAVGERFAASAYQDGPVRVVTASVVDGAAEIRIHQVTAPAGHQVRDGGHAVAGRRPPEARSGDTWALARRADGLTSVVRGLHGYTGAGLASGHGVNAFGPHSATPYLIRDAHPGGTAVYVSLVLLTAAEREPTTPAMPEAPEVRVNGDEVTLRPPAGDPITVRLGAVPELVEGHTATSPAAGDADRIARRSSED</sequence>
<reference evidence="3 4" key="1">
    <citation type="submission" date="2020-08" db="EMBL/GenBank/DDBJ databases">
        <title>Sequencing the genomes of 1000 actinobacteria strains.</title>
        <authorList>
            <person name="Klenk H.-P."/>
        </authorList>
    </citation>
    <scope>NUCLEOTIDE SEQUENCE [LARGE SCALE GENOMIC DNA]</scope>
    <source>
        <strain evidence="3 4">DSM 45507</strain>
    </source>
</reference>
<gene>
    <name evidence="3" type="ORF">HD596_010281</name>
</gene>
<dbReference type="RefSeq" id="WP_185076461.1">
    <property type="nucleotide sequence ID" value="NZ_JACHMB010000001.1"/>
</dbReference>
<feature type="domain" description="DUF2264" evidence="2">
    <location>
        <begin position="21"/>
        <end position="362"/>
    </location>
</feature>
<feature type="region of interest" description="Disordered" evidence="1">
    <location>
        <begin position="625"/>
        <end position="647"/>
    </location>
</feature>
<dbReference type="EMBL" id="JACHMB010000001">
    <property type="protein sequence ID" value="MBB5783525.1"/>
    <property type="molecule type" value="Genomic_DNA"/>
</dbReference>
<name>A0A7W9GGS8_9ACTN</name>
<dbReference type="Proteomes" id="UP000579153">
    <property type="component" value="Unassembled WGS sequence"/>
</dbReference>
<evidence type="ECO:0000259" key="2">
    <source>
        <dbReference type="Pfam" id="PF10022"/>
    </source>
</evidence>
<accession>A0A7W9GGS8</accession>
<dbReference type="AlphaFoldDB" id="A0A7W9GGS8"/>
<proteinExistence type="predicted"/>
<feature type="region of interest" description="Disordered" evidence="1">
    <location>
        <begin position="493"/>
        <end position="515"/>
    </location>
</feature>
<organism evidence="3 4">
    <name type="scientific">Nonomuraea jabiensis</name>
    <dbReference type="NCBI Taxonomy" id="882448"/>
    <lineage>
        <taxon>Bacteria</taxon>
        <taxon>Bacillati</taxon>
        <taxon>Actinomycetota</taxon>
        <taxon>Actinomycetes</taxon>
        <taxon>Streptosporangiales</taxon>
        <taxon>Streptosporangiaceae</taxon>
        <taxon>Nonomuraea</taxon>
    </lineage>
</organism>